<keyword evidence="1" id="KW-0677">Repeat</keyword>
<dbReference type="SUPFAM" id="SSF69360">
    <property type="entry name" value="Cell wall binding repeat"/>
    <property type="match status" value="1"/>
</dbReference>
<dbReference type="EMBL" id="FOMG01000005">
    <property type="protein sequence ID" value="SFC57937.1"/>
    <property type="molecule type" value="Genomic_DNA"/>
</dbReference>
<evidence type="ECO:0008006" key="6">
    <source>
        <dbReference type="Google" id="ProtNLM"/>
    </source>
</evidence>
<keyword evidence="3" id="KW-0732">Signal</keyword>
<keyword evidence="5" id="KW-1185">Reference proteome</keyword>
<proteinExistence type="predicted"/>
<accession>A0A1I1KAI7</accession>
<protein>
    <recommendedName>
        <fullName evidence="6">Cell wall binding repeat-containing protein</fullName>
    </recommendedName>
</protein>
<reference evidence="4 5" key="1">
    <citation type="submission" date="2016-10" db="EMBL/GenBank/DDBJ databases">
        <authorList>
            <person name="de Groot N.N."/>
        </authorList>
    </citation>
    <scope>NUCLEOTIDE SEQUENCE [LARGE SCALE GENOMIC DNA]</scope>
    <source>
        <strain evidence="4 5">DSM 12992</strain>
    </source>
</reference>
<evidence type="ECO:0000313" key="5">
    <source>
        <dbReference type="Proteomes" id="UP000199263"/>
    </source>
</evidence>
<evidence type="ECO:0000256" key="3">
    <source>
        <dbReference type="SAM" id="SignalP"/>
    </source>
</evidence>
<dbReference type="PROSITE" id="PS51170">
    <property type="entry name" value="CW"/>
    <property type="match status" value="2"/>
</dbReference>
<organism evidence="4 5">
    <name type="scientific">Clostridium uliginosum</name>
    <dbReference type="NCBI Taxonomy" id="119641"/>
    <lineage>
        <taxon>Bacteria</taxon>
        <taxon>Bacillati</taxon>
        <taxon>Bacillota</taxon>
        <taxon>Clostridia</taxon>
        <taxon>Eubacteriales</taxon>
        <taxon>Clostridiaceae</taxon>
        <taxon>Clostridium</taxon>
    </lineage>
</organism>
<dbReference type="InterPro" id="IPR018337">
    <property type="entry name" value="Cell_wall/Cho-bd_repeat"/>
</dbReference>
<sequence length="142" mass="16151">MIKKLITSLLIAISIIGITPIAASATWKQNSNNTWSWEENGTYIKGWKQIDGEWYNFGNNGIMQTSWMGENGVWYYCWSNGMMAHNSWLTNGGYWYYFDEGGKMVMDKITVDNTIYDFTSPTIITSKSVDSLPVISTSTLNK</sequence>
<gene>
    <name evidence="4" type="ORF">SAMN05421842_105136</name>
</gene>
<dbReference type="OrthoDB" id="1913644at2"/>
<dbReference type="Gene3D" id="2.10.270.10">
    <property type="entry name" value="Cholin Binding"/>
    <property type="match status" value="1"/>
</dbReference>
<dbReference type="Proteomes" id="UP000199263">
    <property type="component" value="Unassembled WGS sequence"/>
</dbReference>
<evidence type="ECO:0000256" key="2">
    <source>
        <dbReference type="PROSITE-ProRule" id="PRU00591"/>
    </source>
</evidence>
<evidence type="ECO:0000256" key="1">
    <source>
        <dbReference type="ARBA" id="ARBA00022737"/>
    </source>
</evidence>
<feature type="signal peptide" evidence="3">
    <location>
        <begin position="1"/>
        <end position="24"/>
    </location>
</feature>
<feature type="repeat" description="Cell wall-binding" evidence="2">
    <location>
        <begin position="85"/>
        <end position="104"/>
    </location>
</feature>
<name>A0A1I1KAI7_9CLOT</name>
<evidence type="ECO:0000313" key="4">
    <source>
        <dbReference type="EMBL" id="SFC57937.1"/>
    </source>
</evidence>
<dbReference type="STRING" id="119641.SAMN05421842_105136"/>
<feature type="repeat" description="Cell wall-binding" evidence="2">
    <location>
        <begin position="44"/>
        <end position="63"/>
    </location>
</feature>
<feature type="chain" id="PRO_5038334188" description="Cell wall binding repeat-containing protein" evidence="3">
    <location>
        <begin position="25"/>
        <end position="142"/>
    </location>
</feature>
<dbReference type="Pfam" id="PF19127">
    <property type="entry name" value="Choline_bind_3"/>
    <property type="match status" value="1"/>
</dbReference>
<dbReference type="RefSeq" id="WP_090089473.1">
    <property type="nucleotide sequence ID" value="NZ_FOMG01000005.1"/>
</dbReference>
<dbReference type="AlphaFoldDB" id="A0A1I1KAI7"/>